<keyword evidence="1" id="KW-0812">Transmembrane</keyword>
<comment type="caution">
    <text evidence="2">The sequence shown here is derived from an EMBL/GenBank/DDBJ whole genome shotgun (WGS) entry which is preliminary data.</text>
</comment>
<dbReference type="OrthoDB" id="677977at2759"/>
<name>A0A835BCX7_9POAL</name>
<organism evidence="2 3">
    <name type="scientific">Digitaria exilis</name>
    <dbReference type="NCBI Taxonomy" id="1010633"/>
    <lineage>
        <taxon>Eukaryota</taxon>
        <taxon>Viridiplantae</taxon>
        <taxon>Streptophyta</taxon>
        <taxon>Embryophyta</taxon>
        <taxon>Tracheophyta</taxon>
        <taxon>Spermatophyta</taxon>
        <taxon>Magnoliopsida</taxon>
        <taxon>Liliopsida</taxon>
        <taxon>Poales</taxon>
        <taxon>Poaceae</taxon>
        <taxon>PACMAD clade</taxon>
        <taxon>Panicoideae</taxon>
        <taxon>Panicodae</taxon>
        <taxon>Paniceae</taxon>
        <taxon>Anthephorinae</taxon>
        <taxon>Digitaria</taxon>
    </lineage>
</organism>
<proteinExistence type="predicted"/>
<dbReference type="Proteomes" id="UP000636709">
    <property type="component" value="Unassembled WGS sequence"/>
</dbReference>
<dbReference type="EMBL" id="JACEFO010001924">
    <property type="protein sequence ID" value="KAF8693458.1"/>
    <property type="molecule type" value="Genomic_DNA"/>
</dbReference>
<reference evidence="2" key="1">
    <citation type="submission" date="2020-07" db="EMBL/GenBank/DDBJ databases">
        <title>Genome sequence and genetic diversity analysis of an under-domesticated orphan crop, white fonio (Digitaria exilis).</title>
        <authorList>
            <person name="Bennetzen J.L."/>
            <person name="Chen S."/>
            <person name="Ma X."/>
            <person name="Wang X."/>
            <person name="Yssel A.E.J."/>
            <person name="Chaluvadi S.R."/>
            <person name="Johnson M."/>
            <person name="Gangashetty P."/>
            <person name="Hamidou F."/>
            <person name="Sanogo M.D."/>
            <person name="Zwaenepoel A."/>
            <person name="Wallace J."/>
            <person name="Van De Peer Y."/>
            <person name="Van Deynze A."/>
        </authorList>
    </citation>
    <scope>NUCLEOTIDE SEQUENCE</scope>
    <source>
        <tissue evidence="2">Leaves</tissue>
    </source>
</reference>
<sequence>MAPNYCPDVVVDEIRKLVIKNVWQVNGLMLFNVIIMGIVVFISICAPRYRRHPIIGFIFKGANILFLPMIPIVAAYAVIDTYGLPEEMYIMTHKVKVSRIAGLHNFLVVLDGSRDAKQVIGPPHLIVREGGPMTLEEEPHGYSYGFGMQPAVLIYEIKELLSHLCSNFTKVVLICNYVHRTRCPKLVSFVSKHLRCKWLLDPWDDKMNQCKILVFHPWQVSVLVRHLFRMPNQKKVKVPSEVKKSIIDALKRLESEHQEQALEVCHAMQFSCSILLFTFGYHCPISSSSTSTATGAQSACDGRADAQSACGGRGVADTILAWHIATSILEVKDPQPTDHPGCKTAAIRLSQYCAYLVCYHPELLPDDVEWCKTLQEAVRKDATLAISGLHRRGAKLERVVELIEANSKHDVVREGARLAKELDKRGTGWDALATFWSEMILYVAPSEKLEKLDAHAEAIARGGELVTLVWTMLAHAGIVARLKPRNTAARDVGDV</sequence>
<evidence type="ECO:0000313" key="2">
    <source>
        <dbReference type="EMBL" id="KAF8693458.1"/>
    </source>
</evidence>
<gene>
    <name evidence="2" type="ORF">HU200_038855</name>
</gene>
<feature type="transmembrane region" description="Helical" evidence="1">
    <location>
        <begin position="57"/>
        <end position="79"/>
    </location>
</feature>
<dbReference type="InterPro" id="IPR007658">
    <property type="entry name" value="DUF594"/>
</dbReference>
<evidence type="ECO:0000256" key="1">
    <source>
        <dbReference type="SAM" id="Phobius"/>
    </source>
</evidence>
<keyword evidence="3" id="KW-1185">Reference proteome</keyword>
<accession>A0A835BCX7</accession>
<evidence type="ECO:0000313" key="3">
    <source>
        <dbReference type="Proteomes" id="UP000636709"/>
    </source>
</evidence>
<evidence type="ECO:0008006" key="4">
    <source>
        <dbReference type="Google" id="ProtNLM"/>
    </source>
</evidence>
<dbReference type="Pfam" id="PF04578">
    <property type="entry name" value="DUF594"/>
    <property type="match status" value="1"/>
</dbReference>
<dbReference type="PANTHER" id="PTHR31325">
    <property type="entry name" value="OS01G0798800 PROTEIN-RELATED"/>
    <property type="match status" value="1"/>
</dbReference>
<protein>
    <recommendedName>
        <fullName evidence="4">DUF4220 domain-containing protein</fullName>
    </recommendedName>
</protein>
<keyword evidence="1" id="KW-1133">Transmembrane helix</keyword>
<feature type="transmembrane region" description="Helical" evidence="1">
    <location>
        <begin position="25"/>
        <end position="45"/>
    </location>
</feature>
<dbReference type="AlphaFoldDB" id="A0A835BCX7"/>
<keyword evidence="1" id="KW-0472">Membrane</keyword>